<proteinExistence type="predicted"/>
<name>A0ACC1B3R9_9ROSI</name>
<comment type="caution">
    <text evidence="1">The sequence shown here is derived from an EMBL/GenBank/DDBJ whole genome shotgun (WGS) entry which is preliminary data.</text>
</comment>
<protein>
    <submittedName>
        <fullName evidence="1">Uncharacterized protein</fullName>
    </submittedName>
</protein>
<gene>
    <name evidence="1" type="ORF">Patl1_26525</name>
</gene>
<evidence type="ECO:0000313" key="2">
    <source>
        <dbReference type="Proteomes" id="UP001164250"/>
    </source>
</evidence>
<sequence length="125" mass="13796">MSEMSENINSTSKNLLPDSSSSIGDIITINTTTQLPLKLTPTNFSSWKTQVETLMLGLDLDGYLDGSFPCPPKTITHEKQIVSNPDYRKWLRQDALIRHAILSSSTFAIQPSLDGLTTVSRLGKN</sequence>
<dbReference type="EMBL" id="CM047903">
    <property type="protein sequence ID" value="KAJ0093600.1"/>
    <property type="molecule type" value="Genomic_DNA"/>
</dbReference>
<reference evidence="2" key="1">
    <citation type="journal article" date="2023" name="G3 (Bethesda)">
        <title>Genome assembly and association tests identify interacting loci associated with vigor, precocity, and sex in interspecific pistachio rootstocks.</title>
        <authorList>
            <person name="Palmer W."/>
            <person name="Jacygrad E."/>
            <person name="Sagayaradj S."/>
            <person name="Cavanaugh K."/>
            <person name="Han R."/>
            <person name="Bertier L."/>
            <person name="Beede B."/>
            <person name="Kafkas S."/>
            <person name="Golino D."/>
            <person name="Preece J."/>
            <person name="Michelmore R."/>
        </authorList>
    </citation>
    <scope>NUCLEOTIDE SEQUENCE [LARGE SCALE GENOMIC DNA]</scope>
</reference>
<dbReference type="Proteomes" id="UP001164250">
    <property type="component" value="Chromosome 7"/>
</dbReference>
<evidence type="ECO:0000313" key="1">
    <source>
        <dbReference type="EMBL" id="KAJ0093600.1"/>
    </source>
</evidence>
<accession>A0ACC1B3R9</accession>
<keyword evidence="2" id="KW-1185">Reference proteome</keyword>
<organism evidence="1 2">
    <name type="scientific">Pistacia atlantica</name>
    <dbReference type="NCBI Taxonomy" id="434234"/>
    <lineage>
        <taxon>Eukaryota</taxon>
        <taxon>Viridiplantae</taxon>
        <taxon>Streptophyta</taxon>
        <taxon>Embryophyta</taxon>
        <taxon>Tracheophyta</taxon>
        <taxon>Spermatophyta</taxon>
        <taxon>Magnoliopsida</taxon>
        <taxon>eudicotyledons</taxon>
        <taxon>Gunneridae</taxon>
        <taxon>Pentapetalae</taxon>
        <taxon>rosids</taxon>
        <taxon>malvids</taxon>
        <taxon>Sapindales</taxon>
        <taxon>Anacardiaceae</taxon>
        <taxon>Pistacia</taxon>
    </lineage>
</organism>